<dbReference type="SUPFAM" id="SSF56112">
    <property type="entry name" value="Protein kinase-like (PK-like)"/>
    <property type="match status" value="1"/>
</dbReference>
<dbReference type="Gene3D" id="3.90.1200.10">
    <property type="match status" value="1"/>
</dbReference>
<evidence type="ECO:0000313" key="1">
    <source>
        <dbReference type="EMBL" id="KJL42031.1"/>
    </source>
</evidence>
<gene>
    <name evidence="1" type="ORF">RS81_01187</name>
</gene>
<evidence type="ECO:0000313" key="2">
    <source>
        <dbReference type="Proteomes" id="UP000033956"/>
    </source>
</evidence>
<dbReference type="InterPro" id="IPR011009">
    <property type="entry name" value="Kinase-like_dom_sf"/>
</dbReference>
<dbReference type="PATRIC" id="fig|92835.4.peg.1206"/>
<keyword evidence="2" id="KW-1185">Reference proteome</keyword>
<protein>
    <submittedName>
        <fullName evidence="1">Phosphotransferase enzyme family protein</fullName>
    </submittedName>
</protein>
<reference evidence="1 2" key="1">
    <citation type="submission" date="2015-02" db="EMBL/GenBank/DDBJ databases">
        <title>Draft genome sequences of ten Microbacterium spp. with emphasis on heavy metal contaminated environments.</title>
        <authorList>
            <person name="Corretto E."/>
        </authorList>
    </citation>
    <scope>NUCLEOTIDE SEQUENCE [LARGE SCALE GENOMIC DNA]</scope>
    <source>
        <strain evidence="1 2">DSM 12510</strain>
    </source>
</reference>
<accession>A0A0M2HBJ1</accession>
<proteinExistence type="predicted"/>
<dbReference type="AlphaFoldDB" id="A0A0M2HBJ1"/>
<name>A0A0M2HBJ1_9MICO</name>
<dbReference type="STRING" id="92835.RS81_01187"/>
<sequence>MSTAAHRRITWEQVPVRLRSAVEKVLGAPVVEAISQTGGFSPGSADRVVTAAGERAFVKTASVSLNAESVDIHRAEARVAAVLPPDLPVPRLRGVVEHDGWIALVFDEADGRPPRSPWRADELDAALQAYREVGRRRLDASVALPALDDLLASDFRAWERLPDESFDVFPVDAELAGWATAHRDRLRAEAGGCVTDLAGDRLVHFDARADNLLVTADGGVVIVDWPWAARGASWFDPFSLLATARVVPGHPDLDAVLAAHPAFDDMPAGAADRCLAALAGFMLERSRRPAVEAIPTLRRFQHDQAVACLAWLRDRWR</sequence>
<dbReference type="Proteomes" id="UP000033956">
    <property type="component" value="Unassembled WGS sequence"/>
</dbReference>
<dbReference type="OrthoDB" id="2570531at2"/>
<dbReference type="EMBL" id="JYIZ01000042">
    <property type="protein sequence ID" value="KJL42031.1"/>
    <property type="molecule type" value="Genomic_DNA"/>
</dbReference>
<dbReference type="RefSeq" id="WP_045275148.1">
    <property type="nucleotide sequence ID" value="NZ_BAAAUP010000004.1"/>
</dbReference>
<comment type="caution">
    <text evidence="1">The sequence shown here is derived from an EMBL/GenBank/DDBJ whole genome shotgun (WGS) entry which is preliminary data.</text>
</comment>
<organism evidence="1 2">
    <name type="scientific">Microbacterium terrae</name>
    <dbReference type="NCBI Taxonomy" id="69369"/>
    <lineage>
        <taxon>Bacteria</taxon>
        <taxon>Bacillati</taxon>
        <taxon>Actinomycetota</taxon>
        <taxon>Actinomycetes</taxon>
        <taxon>Micrococcales</taxon>
        <taxon>Microbacteriaceae</taxon>
        <taxon>Microbacterium</taxon>
    </lineage>
</organism>